<name>T1FAA0_HELRO</name>
<dbReference type="EMBL" id="AMQM01005568">
    <property type="status" value="NOT_ANNOTATED_CDS"/>
    <property type="molecule type" value="Genomic_DNA"/>
</dbReference>
<keyword evidence="3" id="KW-1185">Reference proteome</keyword>
<protein>
    <submittedName>
        <fullName evidence="1 2">Uncharacterized protein</fullName>
    </submittedName>
</protein>
<reference evidence="1 3" key="2">
    <citation type="journal article" date="2013" name="Nature">
        <title>Insights into bilaterian evolution from three spiralian genomes.</title>
        <authorList>
            <person name="Simakov O."/>
            <person name="Marletaz F."/>
            <person name="Cho S.J."/>
            <person name="Edsinger-Gonzales E."/>
            <person name="Havlak P."/>
            <person name="Hellsten U."/>
            <person name="Kuo D.H."/>
            <person name="Larsson T."/>
            <person name="Lv J."/>
            <person name="Arendt D."/>
            <person name="Savage R."/>
            <person name="Osoegawa K."/>
            <person name="de Jong P."/>
            <person name="Grimwood J."/>
            <person name="Chapman J.A."/>
            <person name="Shapiro H."/>
            <person name="Aerts A."/>
            <person name="Otillar R.P."/>
            <person name="Terry A.Y."/>
            <person name="Boore J.L."/>
            <person name="Grigoriev I.V."/>
            <person name="Lindberg D.R."/>
            <person name="Seaver E.C."/>
            <person name="Weisblat D.A."/>
            <person name="Putnam N.H."/>
            <person name="Rokhsar D.S."/>
        </authorList>
    </citation>
    <scope>NUCLEOTIDE SEQUENCE</scope>
</reference>
<dbReference type="PANTHER" id="PTHR37445:SF3">
    <property type="entry name" value="ZINC FINGER PHD-TYPE DOMAIN-CONTAINING PROTEIN"/>
    <property type="match status" value="1"/>
</dbReference>
<evidence type="ECO:0000313" key="1">
    <source>
        <dbReference type="EMBL" id="ESO00320.1"/>
    </source>
</evidence>
<dbReference type="PANTHER" id="PTHR37445">
    <property type="entry name" value="PROTEIN CBG24663"/>
    <property type="match status" value="1"/>
</dbReference>
<reference evidence="2" key="3">
    <citation type="submission" date="2015-06" db="UniProtKB">
        <authorList>
            <consortium name="EnsemblMetazoa"/>
        </authorList>
    </citation>
    <scope>IDENTIFICATION</scope>
</reference>
<dbReference type="CTD" id="20205749"/>
<organism evidence="2 3">
    <name type="scientific">Helobdella robusta</name>
    <name type="common">Californian leech</name>
    <dbReference type="NCBI Taxonomy" id="6412"/>
    <lineage>
        <taxon>Eukaryota</taxon>
        <taxon>Metazoa</taxon>
        <taxon>Spiralia</taxon>
        <taxon>Lophotrochozoa</taxon>
        <taxon>Annelida</taxon>
        <taxon>Clitellata</taxon>
        <taxon>Hirudinea</taxon>
        <taxon>Rhynchobdellida</taxon>
        <taxon>Glossiphoniidae</taxon>
        <taxon>Helobdella</taxon>
    </lineage>
</organism>
<proteinExistence type="predicted"/>
<dbReference type="InParanoid" id="T1FAA0"/>
<dbReference type="AlphaFoldDB" id="T1FAA0"/>
<dbReference type="RefSeq" id="XP_009021754.1">
    <property type="nucleotide sequence ID" value="XM_009023506.1"/>
</dbReference>
<accession>T1FAA0</accession>
<dbReference type="EnsemblMetazoa" id="HelroT176189">
    <property type="protein sequence ID" value="HelroP176189"/>
    <property type="gene ID" value="HelroG176189"/>
</dbReference>
<sequence>MKKAKAIYTPTKGETNEEIHSGVGLLNHSDIQVNGDEEAIDFVREVHHHPKNNGKRQVMKIVGHMTDVYITDKDILKIARLGKKVESGIRSLLIMFENVKTKDFIMSNVFNVKSLDDELKSVVISMTYRLHVTIPKLQIKM</sequence>
<dbReference type="HOGENOM" id="CLU_1827397_0_0_1"/>
<reference evidence="3" key="1">
    <citation type="submission" date="2012-12" db="EMBL/GenBank/DDBJ databases">
        <authorList>
            <person name="Hellsten U."/>
            <person name="Grimwood J."/>
            <person name="Chapman J.A."/>
            <person name="Shapiro H."/>
            <person name="Aerts A."/>
            <person name="Otillar R.P."/>
            <person name="Terry A.Y."/>
            <person name="Boore J.L."/>
            <person name="Simakov O."/>
            <person name="Marletaz F."/>
            <person name="Cho S.-J."/>
            <person name="Edsinger-Gonzales E."/>
            <person name="Havlak P."/>
            <person name="Kuo D.-H."/>
            <person name="Larsson T."/>
            <person name="Lv J."/>
            <person name="Arendt D."/>
            <person name="Savage R."/>
            <person name="Osoegawa K."/>
            <person name="de Jong P."/>
            <person name="Lindberg D.R."/>
            <person name="Seaver E.C."/>
            <person name="Weisblat D.A."/>
            <person name="Putnam N.H."/>
            <person name="Grigoriev I.V."/>
            <person name="Rokhsar D.S."/>
        </authorList>
    </citation>
    <scope>NUCLEOTIDE SEQUENCE</scope>
</reference>
<dbReference type="KEGG" id="hro:HELRODRAFT_176189"/>
<gene>
    <name evidence="2" type="primary">20205749</name>
    <name evidence="1" type="ORF">HELRODRAFT_176189</name>
</gene>
<dbReference type="Proteomes" id="UP000015101">
    <property type="component" value="Unassembled WGS sequence"/>
</dbReference>
<evidence type="ECO:0000313" key="3">
    <source>
        <dbReference type="Proteomes" id="UP000015101"/>
    </source>
</evidence>
<evidence type="ECO:0000313" key="2">
    <source>
        <dbReference type="EnsemblMetazoa" id="HelroP176189"/>
    </source>
</evidence>
<dbReference type="EMBL" id="KB096983">
    <property type="protein sequence ID" value="ESO00320.1"/>
    <property type="molecule type" value="Genomic_DNA"/>
</dbReference>
<dbReference type="GeneID" id="20205749"/>